<feature type="chain" id="PRO_5027675883" evidence="1">
    <location>
        <begin position="25"/>
        <end position="86"/>
    </location>
</feature>
<protein>
    <submittedName>
        <fullName evidence="2">Uncharacterized protein</fullName>
    </submittedName>
</protein>
<dbReference type="AlphaFoldDB" id="A0A6V7X8L0"/>
<gene>
    <name evidence="2" type="ORF">MENT_LOCUS48795</name>
</gene>
<reference evidence="2 3" key="1">
    <citation type="submission" date="2020-08" db="EMBL/GenBank/DDBJ databases">
        <authorList>
            <person name="Koutsovoulos G."/>
            <person name="Danchin GJ E."/>
        </authorList>
    </citation>
    <scope>NUCLEOTIDE SEQUENCE [LARGE SCALE GENOMIC DNA]</scope>
</reference>
<dbReference type="EMBL" id="CAJEWN010001236">
    <property type="protein sequence ID" value="CAD2195686.1"/>
    <property type="molecule type" value="Genomic_DNA"/>
</dbReference>
<dbReference type="OrthoDB" id="416344at2759"/>
<proteinExistence type="predicted"/>
<feature type="signal peptide" evidence="1">
    <location>
        <begin position="1"/>
        <end position="24"/>
    </location>
</feature>
<name>A0A6V7X8L0_MELEN</name>
<sequence>MFCFSLSLIFYFWPSLIFKQLTSAQLIPRVLLFNDPKYSAVTLSPDGKTVAFLAPNEFGISNVYTKCHSCKYSKPVTFENRRHISG</sequence>
<organism evidence="2 3">
    <name type="scientific">Meloidogyne enterolobii</name>
    <name type="common">Root-knot nematode worm</name>
    <name type="synonym">Meloidogyne mayaguensis</name>
    <dbReference type="NCBI Taxonomy" id="390850"/>
    <lineage>
        <taxon>Eukaryota</taxon>
        <taxon>Metazoa</taxon>
        <taxon>Ecdysozoa</taxon>
        <taxon>Nematoda</taxon>
        <taxon>Chromadorea</taxon>
        <taxon>Rhabditida</taxon>
        <taxon>Tylenchina</taxon>
        <taxon>Tylenchomorpha</taxon>
        <taxon>Tylenchoidea</taxon>
        <taxon>Meloidogynidae</taxon>
        <taxon>Meloidogyninae</taxon>
        <taxon>Meloidogyne</taxon>
    </lineage>
</organism>
<comment type="caution">
    <text evidence="2">The sequence shown here is derived from an EMBL/GenBank/DDBJ whole genome shotgun (WGS) entry which is preliminary data.</text>
</comment>
<evidence type="ECO:0000313" key="2">
    <source>
        <dbReference type="EMBL" id="CAD2195686.1"/>
    </source>
</evidence>
<accession>A0A6V7X8L0</accession>
<dbReference type="Proteomes" id="UP000580250">
    <property type="component" value="Unassembled WGS sequence"/>
</dbReference>
<evidence type="ECO:0000256" key="1">
    <source>
        <dbReference type="SAM" id="SignalP"/>
    </source>
</evidence>
<keyword evidence="1" id="KW-0732">Signal</keyword>
<evidence type="ECO:0000313" key="3">
    <source>
        <dbReference type="Proteomes" id="UP000580250"/>
    </source>
</evidence>